<dbReference type="EMBL" id="AFBQ01000064">
    <property type="protein sequence ID" value="EHY32062.1"/>
    <property type="molecule type" value="Genomic_DNA"/>
</dbReference>
<evidence type="ECO:0000256" key="1">
    <source>
        <dbReference type="SAM" id="MobiDB-lite"/>
    </source>
</evidence>
<comment type="caution">
    <text evidence="2">The sequence shown here is derived from an EMBL/GenBank/DDBJ whole genome shotgun (WGS) entry which is preliminary data.</text>
</comment>
<organism evidence="2 3">
    <name type="scientific">Sutterella parvirubra YIT 11816</name>
    <dbReference type="NCBI Taxonomy" id="762967"/>
    <lineage>
        <taxon>Bacteria</taxon>
        <taxon>Pseudomonadati</taxon>
        <taxon>Pseudomonadota</taxon>
        <taxon>Betaproteobacteria</taxon>
        <taxon>Burkholderiales</taxon>
        <taxon>Sutterellaceae</taxon>
        <taxon>Sutterella</taxon>
    </lineage>
</organism>
<proteinExistence type="predicted"/>
<protein>
    <recommendedName>
        <fullName evidence="4">Esterase</fullName>
    </recommendedName>
</protein>
<dbReference type="HOGENOM" id="CLU_2541351_0_0_4"/>
<name>H3KCU8_9BURK</name>
<dbReference type="Proteomes" id="UP000004956">
    <property type="component" value="Unassembled WGS sequence"/>
</dbReference>
<dbReference type="STRING" id="762967.HMPREF9440_00552"/>
<keyword evidence="3" id="KW-1185">Reference proteome</keyword>
<dbReference type="InterPro" id="IPR008886">
    <property type="entry name" value="UPF0227/Esterase_YqiA"/>
</dbReference>
<dbReference type="Gene3D" id="3.40.50.1820">
    <property type="entry name" value="alpha/beta hydrolase"/>
    <property type="match status" value="1"/>
</dbReference>
<dbReference type="Pfam" id="PF05728">
    <property type="entry name" value="UPF0227"/>
    <property type="match status" value="1"/>
</dbReference>
<gene>
    <name evidence="2" type="ORF">HMPREF9440_00552</name>
</gene>
<sequence length="83" mass="9523">MDEGFGPDLKRLDDETSPVPQTQEERRRTWVLLSDEDEVLDWHKARDAMRGCRIVVSPGDDHRIRAFDDFVPTLAAWAADDPS</sequence>
<dbReference type="AlphaFoldDB" id="H3KCU8"/>
<dbReference type="InterPro" id="IPR029058">
    <property type="entry name" value="AB_hydrolase_fold"/>
</dbReference>
<reference evidence="2 3" key="1">
    <citation type="submission" date="2011-11" db="EMBL/GenBank/DDBJ databases">
        <authorList>
            <person name="Weinstock G."/>
            <person name="Sodergren E."/>
            <person name="Clifton S."/>
            <person name="Fulton L."/>
            <person name="Fulton B."/>
            <person name="Courtney L."/>
            <person name="Fronick C."/>
            <person name="Harrison M."/>
            <person name="Strong C."/>
            <person name="Farmer C."/>
            <person name="Delahaunty K."/>
            <person name="Markovic C."/>
            <person name="Hall O."/>
            <person name="Minx P."/>
            <person name="Tomlinson C."/>
            <person name="Mitreva M."/>
            <person name="Hou S."/>
            <person name="Chen J."/>
            <person name="Wollam A."/>
            <person name="Pepin K.H."/>
            <person name="Johnson M."/>
            <person name="Bhonagiri V."/>
            <person name="Zhang X."/>
            <person name="Suruliraj S."/>
            <person name="Warren W."/>
            <person name="Chinwalla A."/>
            <person name="Mardis E.R."/>
            <person name="Wilson R.K."/>
        </authorList>
    </citation>
    <scope>NUCLEOTIDE SEQUENCE [LARGE SCALE GENOMIC DNA]</scope>
    <source>
        <strain evidence="2 3">YIT 11816</strain>
    </source>
</reference>
<accession>H3KCU8</accession>
<evidence type="ECO:0000313" key="3">
    <source>
        <dbReference type="Proteomes" id="UP000004956"/>
    </source>
</evidence>
<evidence type="ECO:0000313" key="2">
    <source>
        <dbReference type="EMBL" id="EHY32062.1"/>
    </source>
</evidence>
<dbReference type="PATRIC" id="fig|762967.3.peg.456"/>
<feature type="region of interest" description="Disordered" evidence="1">
    <location>
        <begin position="1"/>
        <end position="26"/>
    </location>
</feature>
<evidence type="ECO:0008006" key="4">
    <source>
        <dbReference type="Google" id="ProtNLM"/>
    </source>
</evidence>